<reference evidence="2" key="1">
    <citation type="submission" date="2023-08" db="EMBL/GenBank/DDBJ databases">
        <authorList>
            <person name="Chen Y."/>
            <person name="Shah S."/>
            <person name="Dougan E. K."/>
            <person name="Thang M."/>
            <person name="Chan C."/>
        </authorList>
    </citation>
    <scope>NUCLEOTIDE SEQUENCE</scope>
</reference>
<protein>
    <submittedName>
        <fullName evidence="2">Uncharacterized protein</fullName>
    </submittedName>
</protein>
<evidence type="ECO:0000313" key="3">
    <source>
        <dbReference type="Proteomes" id="UP001178507"/>
    </source>
</evidence>
<accession>A0AA36MXL4</accession>
<proteinExistence type="predicted"/>
<feature type="region of interest" description="Disordered" evidence="1">
    <location>
        <begin position="474"/>
        <end position="494"/>
    </location>
</feature>
<evidence type="ECO:0000313" key="2">
    <source>
        <dbReference type="EMBL" id="CAJ1382443.1"/>
    </source>
</evidence>
<sequence length="494" mass="53509">MAHMKSSKLRHAWVFFLSDAELKVELEHSRFSGKKKVLVDGKLLFSTTDKHLTWCWQHPESKAKISLHSENGRHSLRCEEPDTENGAAYASCDYEDSVLPEQPQSGMSGMSMSPCSVSQLRTPRCATPNDREEVAEVALDSPESVRRNLAPRYEEDDSEIAEEAKPSVPCSLTTRSQQRRTSLKEISSETARLNALLGVKDAQIAALQDELRRCALEREAAPAVEIVPDVPSRQAPEPAEHFLVAELPTPSAPSPRVPVRTPEPACAVRSVRSCSPGPLRSPPVRSTLDEEELDVTHRHGPVQQSVLALAAPATPAMNAPGTPCLVGRAVGRAVTPPRGAVRRYTATPRNVAVKVESVDTPEIRGRAGSMPPPRLVCASPPVPWPGHMEPQRASTPHCRSASVQPPRCWRSSTPGPRRMDVQVPGPGFQMAPPAAVRAAPGGDWRARPGPMMQPGVQPSMHPGMQPLPMQPGMPGMQPQSGMQPGVPGMQPQCC</sequence>
<dbReference type="Proteomes" id="UP001178507">
    <property type="component" value="Unassembled WGS sequence"/>
</dbReference>
<organism evidence="2 3">
    <name type="scientific">Effrenium voratum</name>
    <dbReference type="NCBI Taxonomy" id="2562239"/>
    <lineage>
        <taxon>Eukaryota</taxon>
        <taxon>Sar</taxon>
        <taxon>Alveolata</taxon>
        <taxon>Dinophyceae</taxon>
        <taxon>Suessiales</taxon>
        <taxon>Symbiodiniaceae</taxon>
        <taxon>Effrenium</taxon>
    </lineage>
</organism>
<feature type="region of interest" description="Disordered" evidence="1">
    <location>
        <begin position="389"/>
        <end position="416"/>
    </location>
</feature>
<keyword evidence="3" id="KW-1185">Reference proteome</keyword>
<dbReference type="AlphaFoldDB" id="A0AA36MXL4"/>
<gene>
    <name evidence="2" type="ORF">EVOR1521_LOCUS9812</name>
</gene>
<dbReference type="EMBL" id="CAUJNA010000902">
    <property type="protein sequence ID" value="CAJ1382443.1"/>
    <property type="molecule type" value="Genomic_DNA"/>
</dbReference>
<name>A0AA36MXL4_9DINO</name>
<feature type="region of interest" description="Disordered" evidence="1">
    <location>
        <begin position="153"/>
        <end position="176"/>
    </location>
</feature>
<evidence type="ECO:0000256" key="1">
    <source>
        <dbReference type="SAM" id="MobiDB-lite"/>
    </source>
</evidence>
<comment type="caution">
    <text evidence="2">The sequence shown here is derived from an EMBL/GenBank/DDBJ whole genome shotgun (WGS) entry which is preliminary data.</text>
</comment>